<dbReference type="RefSeq" id="WP_184673040.1">
    <property type="nucleotide sequence ID" value="NZ_BAABAI010000016.1"/>
</dbReference>
<evidence type="ECO:0000313" key="2">
    <source>
        <dbReference type="Proteomes" id="UP000542674"/>
    </source>
</evidence>
<name>A0A7W7T8J9_9PSEU</name>
<evidence type="ECO:0000313" key="1">
    <source>
        <dbReference type="EMBL" id="MBB4967947.1"/>
    </source>
</evidence>
<gene>
    <name evidence="1" type="ORF">F4559_005306</name>
</gene>
<accession>A0A7W7T8J9</accession>
<dbReference type="AlphaFoldDB" id="A0A7W7T8J9"/>
<reference evidence="1 2" key="1">
    <citation type="submission" date="2020-08" db="EMBL/GenBank/DDBJ databases">
        <title>Sequencing the genomes of 1000 actinobacteria strains.</title>
        <authorList>
            <person name="Klenk H.-P."/>
        </authorList>
    </citation>
    <scope>NUCLEOTIDE SEQUENCE [LARGE SCALE GENOMIC DNA]</scope>
    <source>
        <strain evidence="1 2">DSM 45084</strain>
    </source>
</reference>
<comment type="caution">
    <text evidence="1">The sequence shown here is derived from an EMBL/GenBank/DDBJ whole genome shotgun (WGS) entry which is preliminary data.</text>
</comment>
<organism evidence="1 2">
    <name type="scientific">Saccharothrix violaceirubra</name>
    <dbReference type="NCBI Taxonomy" id="413306"/>
    <lineage>
        <taxon>Bacteria</taxon>
        <taxon>Bacillati</taxon>
        <taxon>Actinomycetota</taxon>
        <taxon>Actinomycetes</taxon>
        <taxon>Pseudonocardiales</taxon>
        <taxon>Pseudonocardiaceae</taxon>
        <taxon>Saccharothrix</taxon>
    </lineage>
</organism>
<proteinExistence type="predicted"/>
<protein>
    <submittedName>
        <fullName evidence="1">Uncharacterized protein</fullName>
    </submittedName>
</protein>
<sequence>MQGDLDELNGSEEHAKKIEQGATAIRSIVSSRMQMAKVKKSLKPLGASWKTQGRTRRFAAENYYPNIESTCSFYMPIA</sequence>
<dbReference type="Proteomes" id="UP000542674">
    <property type="component" value="Unassembled WGS sequence"/>
</dbReference>
<dbReference type="EMBL" id="JACHJS010000001">
    <property type="protein sequence ID" value="MBB4967947.1"/>
    <property type="molecule type" value="Genomic_DNA"/>
</dbReference>
<keyword evidence="2" id="KW-1185">Reference proteome</keyword>